<dbReference type="AlphaFoldDB" id="A0AB37HKF6"/>
<feature type="compositionally biased region" description="Basic and acidic residues" evidence="1">
    <location>
        <begin position="190"/>
        <end position="203"/>
    </location>
</feature>
<dbReference type="Proteomes" id="UP000640299">
    <property type="component" value="Chromosome"/>
</dbReference>
<dbReference type="RefSeq" id="WP_204168252.1">
    <property type="nucleotide sequence ID" value="NZ_CP069389.1"/>
</dbReference>
<gene>
    <name evidence="2" type="ORF">JRU67_09730</name>
</gene>
<evidence type="ECO:0000256" key="1">
    <source>
        <dbReference type="SAM" id="MobiDB-lite"/>
    </source>
</evidence>
<sequence length="311" mass="35085">MLKKILLSTLLCTTITTPLIGKVNAEEMKQDKPVKYVFKSGGKASPIYINSDGSMTIPEKELLEVYIERPSDYYVVKDGVKTYEVTPKYKHIKNQWAYYDFYASKGRTADLFVGEHPRPLDGEIFVPKYDNTSDNTKVDDKIDNQNNVNDKNNDQKDESKNDQTEPNKNAIDNQSMTEQPKQNVPAKVEQPAKDNAKVDKKSDSQSNVVDMKDTADQNKVVSNNKAVADNQKSEPQSSDTSKKVDGQKEDNNKDVKATDNKAKTADNKSDKQQKELPKTGESDSTWLRNGLVILSALIFLGIYRLSRKYEV</sequence>
<organism evidence="2 3">
    <name type="scientific">Mammaliicoccus sciuri</name>
    <name type="common">Staphylococcus sciuri</name>
    <dbReference type="NCBI Taxonomy" id="1296"/>
    <lineage>
        <taxon>Bacteria</taxon>
        <taxon>Bacillati</taxon>
        <taxon>Bacillota</taxon>
        <taxon>Bacilli</taxon>
        <taxon>Bacillales</taxon>
        <taxon>Staphylococcaceae</taxon>
        <taxon>Mammaliicoccus</taxon>
    </lineage>
</organism>
<feature type="compositionally biased region" description="Basic and acidic residues" evidence="1">
    <location>
        <begin position="240"/>
        <end position="281"/>
    </location>
</feature>
<protein>
    <submittedName>
        <fullName evidence="2">LPXTG cell wall anchor domain-containing protein</fullName>
    </submittedName>
</protein>
<feature type="compositionally biased region" description="Polar residues" evidence="1">
    <location>
        <begin position="166"/>
        <end position="182"/>
    </location>
</feature>
<accession>A0AB37HKF6</accession>
<evidence type="ECO:0000313" key="2">
    <source>
        <dbReference type="EMBL" id="QRN90339.1"/>
    </source>
</evidence>
<name>A0AB37HKF6_MAMSC</name>
<feature type="region of interest" description="Disordered" evidence="1">
    <location>
        <begin position="124"/>
        <end position="283"/>
    </location>
</feature>
<reference evidence="2" key="1">
    <citation type="submission" date="2021-02" db="EMBL/GenBank/DDBJ databases">
        <title>cfr and optrA-positive Staphylococcus spp.</title>
        <authorList>
            <person name="Chen L."/>
        </authorList>
    </citation>
    <scope>NUCLEOTIDE SEQUENCE</scope>
    <source>
        <strain evidence="2">GDQ20D70P</strain>
    </source>
</reference>
<proteinExistence type="predicted"/>
<dbReference type="EMBL" id="CP069389">
    <property type="protein sequence ID" value="QRN90339.1"/>
    <property type="molecule type" value="Genomic_DNA"/>
</dbReference>
<feature type="compositionally biased region" description="Basic and acidic residues" evidence="1">
    <location>
        <begin position="151"/>
        <end position="165"/>
    </location>
</feature>
<evidence type="ECO:0000313" key="3">
    <source>
        <dbReference type="Proteomes" id="UP000640299"/>
    </source>
</evidence>